<accession>A0A8H5X359</accession>
<dbReference type="Proteomes" id="UP000567885">
    <property type="component" value="Unassembled WGS sequence"/>
</dbReference>
<dbReference type="EMBL" id="JAAGWQ010000012">
    <property type="protein sequence ID" value="KAF5679444.1"/>
    <property type="molecule type" value="Genomic_DNA"/>
</dbReference>
<name>A0A8H5X359_FUSHE</name>
<evidence type="ECO:0000313" key="2">
    <source>
        <dbReference type="Proteomes" id="UP000567885"/>
    </source>
</evidence>
<gene>
    <name evidence="1" type="ORF">FHETE_861</name>
</gene>
<comment type="caution">
    <text evidence="1">The sequence shown here is derived from an EMBL/GenBank/DDBJ whole genome shotgun (WGS) entry which is preliminary data.</text>
</comment>
<dbReference type="AlphaFoldDB" id="A0A8H5X359"/>
<keyword evidence="2" id="KW-1185">Reference proteome</keyword>
<sequence length="91" mass="9744">MTGSSSQSETTYGTYIHNVPAALLHDHEGVKVLKDALAEVYPNGVTCTQSGDSITVIATNSSSSEPVNLTQFLQDCGALKQNLEERDEVTE</sequence>
<evidence type="ECO:0000313" key="1">
    <source>
        <dbReference type="EMBL" id="KAF5679444.1"/>
    </source>
</evidence>
<reference evidence="1 2" key="1">
    <citation type="submission" date="2020-05" db="EMBL/GenBank/DDBJ databases">
        <title>Identification and distribution of gene clusters putatively required for synthesis of sphingolipid metabolism inhibitors in phylogenetically diverse species of the filamentous fungus Fusarium.</title>
        <authorList>
            <person name="Kim H.-S."/>
            <person name="Busman M."/>
            <person name="Brown D.W."/>
            <person name="Divon H."/>
            <person name="Uhlig S."/>
            <person name="Proctor R.H."/>
        </authorList>
    </citation>
    <scope>NUCLEOTIDE SEQUENCE [LARGE SCALE GENOMIC DNA]</scope>
    <source>
        <strain evidence="1 2">NRRL 20693</strain>
    </source>
</reference>
<proteinExistence type="predicted"/>
<organism evidence="1 2">
    <name type="scientific">Fusarium heterosporum</name>
    <dbReference type="NCBI Taxonomy" id="42747"/>
    <lineage>
        <taxon>Eukaryota</taxon>
        <taxon>Fungi</taxon>
        <taxon>Dikarya</taxon>
        <taxon>Ascomycota</taxon>
        <taxon>Pezizomycotina</taxon>
        <taxon>Sordariomycetes</taxon>
        <taxon>Hypocreomycetidae</taxon>
        <taxon>Hypocreales</taxon>
        <taxon>Nectriaceae</taxon>
        <taxon>Fusarium</taxon>
        <taxon>Fusarium heterosporum species complex</taxon>
    </lineage>
</organism>
<protein>
    <submittedName>
        <fullName evidence="1">Uncharacterized protein</fullName>
    </submittedName>
</protein>